<proteinExistence type="predicted"/>
<name>A0A9N9HT65_9GLOM</name>
<reference evidence="1" key="1">
    <citation type="submission" date="2021-06" db="EMBL/GenBank/DDBJ databases">
        <authorList>
            <person name="Kallberg Y."/>
            <person name="Tangrot J."/>
            <person name="Rosling A."/>
        </authorList>
    </citation>
    <scope>NUCLEOTIDE SEQUENCE</scope>
    <source>
        <strain evidence="1">IN212</strain>
    </source>
</reference>
<gene>
    <name evidence="1" type="ORF">RFULGI_LOCUS10529</name>
</gene>
<dbReference type="AlphaFoldDB" id="A0A9N9HT65"/>
<comment type="caution">
    <text evidence="1">The sequence shown here is derived from an EMBL/GenBank/DDBJ whole genome shotgun (WGS) entry which is preliminary data.</text>
</comment>
<dbReference type="EMBL" id="CAJVPZ010021007">
    <property type="protein sequence ID" value="CAG8704070.1"/>
    <property type="molecule type" value="Genomic_DNA"/>
</dbReference>
<keyword evidence="2" id="KW-1185">Reference proteome</keyword>
<sequence>MLRNVNESQDFLDKQIIDKLSLCGLHNNNDKKIIEELCELHEKESFKGSFDSEFISSIEKYLTRNQLKSEDLINLCLNNQSNSILLTILARCYRYGKW</sequence>
<accession>A0A9N9HT65</accession>
<organism evidence="1 2">
    <name type="scientific">Racocetra fulgida</name>
    <dbReference type="NCBI Taxonomy" id="60492"/>
    <lineage>
        <taxon>Eukaryota</taxon>
        <taxon>Fungi</taxon>
        <taxon>Fungi incertae sedis</taxon>
        <taxon>Mucoromycota</taxon>
        <taxon>Glomeromycotina</taxon>
        <taxon>Glomeromycetes</taxon>
        <taxon>Diversisporales</taxon>
        <taxon>Gigasporaceae</taxon>
        <taxon>Racocetra</taxon>
    </lineage>
</organism>
<evidence type="ECO:0000313" key="1">
    <source>
        <dbReference type="EMBL" id="CAG8704070.1"/>
    </source>
</evidence>
<evidence type="ECO:0000313" key="2">
    <source>
        <dbReference type="Proteomes" id="UP000789396"/>
    </source>
</evidence>
<feature type="non-terminal residue" evidence="1">
    <location>
        <position position="98"/>
    </location>
</feature>
<dbReference type="OrthoDB" id="2393997at2759"/>
<dbReference type="Proteomes" id="UP000789396">
    <property type="component" value="Unassembled WGS sequence"/>
</dbReference>
<protein>
    <submittedName>
        <fullName evidence="1">14869_t:CDS:1</fullName>
    </submittedName>
</protein>